<sequence>MLAEERQAQIAEYVQRKGSVSTMELMSAFDASESTIRRDLSVLSRRRLVARVHGGATKIRANSQLHDEASASRSRLNASAKEAIARVAVGLVEPDDFVYIDGGTTTITMAEMMGQTSATFVTDSLPVAQRLLGRGCHVILLGGTLKPLTEVVVGAATVEAISRMHFTVGFFGANGVTPEAGFTTPELEEATVKEAALRQTQHAYVLCDSSKFDRVSPVGFGAFEDATIITDAMPCDPEYRQYDNFVEVKG</sequence>
<dbReference type="InterPro" id="IPR050313">
    <property type="entry name" value="Carb_Metab_HTH_regulators"/>
</dbReference>
<dbReference type="Pfam" id="PF08220">
    <property type="entry name" value="HTH_DeoR"/>
    <property type="match status" value="1"/>
</dbReference>
<evidence type="ECO:0000256" key="1">
    <source>
        <dbReference type="ARBA" id="ARBA00023015"/>
    </source>
</evidence>
<organism evidence="5 6">
    <name type="scientific">Parafannyhessea umbonata</name>
    <dbReference type="NCBI Taxonomy" id="604330"/>
    <lineage>
        <taxon>Bacteria</taxon>
        <taxon>Bacillati</taxon>
        <taxon>Actinomycetota</taxon>
        <taxon>Coriobacteriia</taxon>
        <taxon>Coriobacteriales</taxon>
        <taxon>Atopobiaceae</taxon>
        <taxon>Parafannyhessea</taxon>
    </lineage>
</organism>
<dbReference type="Gene3D" id="3.40.50.1360">
    <property type="match status" value="1"/>
</dbReference>
<evidence type="ECO:0000256" key="2">
    <source>
        <dbReference type="ARBA" id="ARBA00023125"/>
    </source>
</evidence>
<dbReference type="PROSITE" id="PS00894">
    <property type="entry name" value="HTH_DEOR_1"/>
    <property type="match status" value="1"/>
</dbReference>
<dbReference type="SUPFAM" id="SSF100950">
    <property type="entry name" value="NagB/RpiA/CoA transferase-like"/>
    <property type="match status" value="1"/>
</dbReference>
<dbReference type="InterPro" id="IPR001034">
    <property type="entry name" value="DeoR_HTH"/>
</dbReference>
<comment type="caution">
    <text evidence="5">The sequence shown here is derived from an EMBL/GenBank/DDBJ whole genome shotgun (WGS) entry which is preliminary data.</text>
</comment>
<dbReference type="InterPro" id="IPR036390">
    <property type="entry name" value="WH_DNA-bd_sf"/>
</dbReference>
<dbReference type="Pfam" id="PF00455">
    <property type="entry name" value="DeoRC"/>
    <property type="match status" value="1"/>
</dbReference>
<reference evidence="5 6" key="1">
    <citation type="submission" date="2016-10" db="EMBL/GenBank/DDBJ databases">
        <authorList>
            <person name="Varghese N."/>
            <person name="Submissions S."/>
        </authorList>
    </citation>
    <scope>NUCLEOTIDE SEQUENCE [LARGE SCALE GENOMIC DNA]</scope>
    <source>
        <strain evidence="5 6">WCP15</strain>
    </source>
</reference>
<evidence type="ECO:0000313" key="6">
    <source>
        <dbReference type="Proteomes" id="UP000199135"/>
    </source>
</evidence>
<name>A0A1H6IKC3_9ACTN</name>
<gene>
    <name evidence="5" type="ORF">SAMN05216447_10316</name>
</gene>
<dbReference type="InterPro" id="IPR037171">
    <property type="entry name" value="NagB/RpiA_transferase-like"/>
</dbReference>
<dbReference type="EMBL" id="FNWT01000003">
    <property type="protein sequence ID" value="SEH46781.1"/>
    <property type="molecule type" value="Genomic_DNA"/>
</dbReference>
<keyword evidence="6" id="KW-1185">Reference proteome</keyword>
<dbReference type="PANTHER" id="PTHR30363:SF44">
    <property type="entry name" value="AGA OPERON TRANSCRIPTIONAL REPRESSOR-RELATED"/>
    <property type="match status" value="1"/>
</dbReference>
<dbReference type="SUPFAM" id="SSF46785">
    <property type="entry name" value="Winged helix' DNA-binding domain"/>
    <property type="match status" value="1"/>
</dbReference>
<evidence type="ECO:0000259" key="4">
    <source>
        <dbReference type="PROSITE" id="PS51000"/>
    </source>
</evidence>
<dbReference type="InterPro" id="IPR018356">
    <property type="entry name" value="Tscrpt_reg_HTH_DeoR_CS"/>
</dbReference>
<dbReference type="PROSITE" id="PS51000">
    <property type="entry name" value="HTH_DEOR_2"/>
    <property type="match status" value="1"/>
</dbReference>
<dbReference type="SMART" id="SM00420">
    <property type="entry name" value="HTH_DEOR"/>
    <property type="match status" value="1"/>
</dbReference>
<dbReference type="Proteomes" id="UP000199135">
    <property type="component" value="Unassembled WGS sequence"/>
</dbReference>
<proteinExistence type="predicted"/>
<dbReference type="RefSeq" id="WP_078687380.1">
    <property type="nucleotide sequence ID" value="NZ_FNWT01000003.1"/>
</dbReference>
<keyword evidence="1" id="KW-0805">Transcription regulation</keyword>
<dbReference type="Gene3D" id="1.10.10.10">
    <property type="entry name" value="Winged helix-like DNA-binding domain superfamily/Winged helix DNA-binding domain"/>
    <property type="match status" value="1"/>
</dbReference>
<keyword evidence="3" id="KW-0804">Transcription</keyword>
<protein>
    <submittedName>
        <fullName evidence="5">Transcriptional regulator, DeoR family</fullName>
    </submittedName>
</protein>
<feature type="domain" description="HTH deoR-type" evidence="4">
    <location>
        <begin position="3"/>
        <end position="58"/>
    </location>
</feature>
<keyword evidence="2" id="KW-0238">DNA-binding</keyword>
<dbReference type="InterPro" id="IPR036388">
    <property type="entry name" value="WH-like_DNA-bd_sf"/>
</dbReference>
<accession>A0A1H6IKC3</accession>
<dbReference type="SMART" id="SM01134">
    <property type="entry name" value="DeoRC"/>
    <property type="match status" value="1"/>
</dbReference>
<evidence type="ECO:0000313" key="5">
    <source>
        <dbReference type="EMBL" id="SEH46781.1"/>
    </source>
</evidence>
<dbReference type="PRINTS" id="PR00037">
    <property type="entry name" value="HTHLACR"/>
</dbReference>
<dbReference type="PANTHER" id="PTHR30363">
    <property type="entry name" value="HTH-TYPE TRANSCRIPTIONAL REGULATOR SRLR-RELATED"/>
    <property type="match status" value="1"/>
</dbReference>
<evidence type="ECO:0000256" key="3">
    <source>
        <dbReference type="ARBA" id="ARBA00023163"/>
    </source>
</evidence>
<dbReference type="InterPro" id="IPR014036">
    <property type="entry name" value="DeoR-like_C"/>
</dbReference>